<dbReference type="AlphaFoldDB" id="A0A1G7GQ35"/>
<dbReference type="OrthoDB" id="1151160at2"/>
<sequence>MTFSWKYLISFTLLLAFQYAVAQHIGIDKRALAGLASEERINVIFSYNELSFNGKHLPEAEFLQHIHEKVTKYGDLEMAEKWVADYKKAKKQSWPETFISKLNSDLGKLRNAPAFVLNDTTTKYTVVVHTHWMNFGYDAGIVKRPAKASMDIYFYKTSDAENYLSLSKLKKREGLYNDSRYRNKEWPRPSLASMRNVYERVAPNLAKALKRVVKK</sequence>
<reference evidence="1 2" key="1">
    <citation type="submission" date="2016-10" db="EMBL/GenBank/DDBJ databases">
        <authorList>
            <person name="de Groot N.N."/>
        </authorList>
    </citation>
    <scope>NUCLEOTIDE SEQUENCE [LARGE SCALE GENOMIC DNA]</scope>
    <source>
        <strain evidence="1 2">DSM 16195</strain>
    </source>
</reference>
<name>A0A1G7GQ35_9FLAO</name>
<proteinExistence type="predicted"/>
<dbReference type="RefSeq" id="WP_093144388.1">
    <property type="nucleotide sequence ID" value="NZ_BMWO01000003.1"/>
</dbReference>
<dbReference type="EMBL" id="FNBA01000003">
    <property type="protein sequence ID" value="SDE90247.1"/>
    <property type="molecule type" value="Genomic_DNA"/>
</dbReference>
<accession>A0A1G7GQ35</accession>
<dbReference type="Proteomes" id="UP000199321">
    <property type="component" value="Unassembled WGS sequence"/>
</dbReference>
<evidence type="ECO:0008006" key="3">
    <source>
        <dbReference type="Google" id="ProtNLM"/>
    </source>
</evidence>
<evidence type="ECO:0000313" key="1">
    <source>
        <dbReference type="EMBL" id="SDE90247.1"/>
    </source>
</evidence>
<gene>
    <name evidence="1" type="ORF">SAMN05421855_103271</name>
</gene>
<keyword evidence="2" id="KW-1185">Reference proteome</keyword>
<protein>
    <recommendedName>
        <fullName evidence="3">DUF4468 domain-containing protein</fullName>
    </recommendedName>
</protein>
<dbReference type="STRING" id="227084.SAMN05421855_103271"/>
<evidence type="ECO:0000313" key="2">
    <source>
        <dbReference type="Proteomes" id="UP000199321"/>
    </source>
</evidence>
<organism evidence="1 2">
    <name type="scientific">Ulvibacter litoralis</name>
    <dbReference type="NCBI Taxonomy" id="227084"/>
    <lineage>
        <taxon>Bacteria</taxon>
        <taxon>Pseudomonadati</taxon>
        <taxon>Bacteroidota</taxon>
        <taxon>Flavobacteriia</taxon>
        <taxon>Flavobacteriales</taxon>
        <taxon>Flavobacteriaceae</taxon>
        <taxon>Ulvibacter</taxon>
    </lineage>
</organism>